<organism evidence="2 3">
    <name type="scientific">Daphnia magna</name>
    <dbReference type="NCBI Taxonomy" id="35525"/>
    <lineage>
        <taxon>Eukaryota</taxon>
        <taxon>Metazoa</taxon>
        <taxon>Ecdysozoa</taxon>
        <taxon>Arthropoda</taxon>
        <taxon>Crustacea</taxon>
        <taxon>Branchiopoda</taxon>
        <taxon>Diplostraca</taxon>
        <taxon>Cladocera</taxon>
        <taxon>Anomopoda</taxon>
        <taxon>Daphniidae</taxon>
        <taxon>Daphnia</taxon>
    </lineage>
</organism>
<sequence>MQKRLNPRLPGCPCDPSRRFHPELSSEFSGGESTATGQTQDPEISTSIENLATSGEVIIQQSGFSSPEDQSDSRQPIHPVVPVIGQHLVGHPRR</sequence>
<feature type="compositionally biased region" description="Polar residues" evidence="1">
    <location>
        <begin position="26"/>
        <end position="68"/>
    </location>
</feature>
<name>A0A165AJH6_9CRUS</name>
<dbReference type="AlphaFoldDB" id="A0A165AJH6"/>
<evidence type="ECO:0000313" key="3">
    <source>
        <dbReference type="Proteomes" id="UP000076858"/>
    </source>
</evidence>
<reference evidence="2 3" key="1">
    <citation type="submission" date="2016-03" db="EMBL/GenBank/DDBJ databases">
        <title>EvidentialGene: Evidence-directed Construction of Genes on Genomes.</title>
        <authorList>
            <person name="Gilbert D.G."/>
            <person name="Choi J.-H."/>
            <person name="Mockaitis K."/>
            <person name="Colbourne J."/>
            <person name="Pfrender M."/>
        </authorList>
    </citation>
    <scope>NUCLEOTIDE SEQUENCE [LARGE SCALE GENOMIC DNA]</scope>
    <source>
        <strain evidence="2 3">Xinb3</strain>
        <tissue evidence="2">Complete organism</tissue>
    </source>
</reference>
<proteinExistence type="predicted"/>
<evidence type="ECO:0000313" key="2">
    <source>
        <dbReference type="EMBL" id="KZS17762.1"/>
    </source>
</evidence>
<gene>
    <name evidence="2" type="ORF">APZ42_016195</name>
</gene>
<evidence type="ECO:0000256" key="1">
    <source>
        <dbReference type="SAM" id="MobiDB-lite"/>
    </source>
</evidence>
<accession>A0A165AJH6</accession>
<keyword evidence="3" id="KW-1185">Reference proteome</keyword>
<comment type="caution">
    <text evidence="2">The sequence shown here is derived from an EMBL/GenBank/DDBJ whole genome shotgun (WGS) entry which is preliminary data.</text>
</comment>
<protein>
    <submittedName>
        <fullName evidence="2">Uncharacterized protein</fullName>
    </submittedName>
</protein>
<dbReference type="EMBL" id="LRGB01000571">
    <property type="protein sequence ID" value="KZS17762.1"/>
    <property type="molecule type" value="Genomic_DNA"/>
</dbReference>
<feature type="region of interest" description="Disordered" evidence="1">
    <location>
        <begin position="1"/>
        <end position="94"/>
    </location>
</feature>
<dbReference type="Proteomes" id="UP000076858">
    <property type="component" value="Unassembled WGS sequence"/>
</dbReference>